<evidence type="ECO:0000256" key="5">
    <source>
        <dbReference type="ARBA" id="ARBA00023157"/>
    </source>
</evidence>
<dbReference type="InterPro" id="IPR023346">
    <property type="entry name" value="Lysozyme-like_dom_sf"/>
</dbReference>
<evidence type="ECO:0000256" key="4">
    <source>
        <dbReference type="ARBA" id="ARBA00022638"/>
    </source>
</evidence>
<dbReference type="PANTHER" id="PTHR11407">
    <property type="entry name" value="LYSOZYME C"/>
    <property type="match status" value="1"/>
</dbReference>
<dbReference type="GO" id="GO:0042742">
    <property type="term" value="P:defense response to bacterium"/>
    <property type="evidence" value="ECO:0007669"/>
    <property type="project" value="UniProtKB-KW"/>
</dbReference>
<dbReference type="PRINTS" id="PR00135">
    <property type="entry name" value="LYZLACT"/>
</dbReference>
<comment type="catalytic activity">
    <reaction evidence="1">
        <text>Hydrolysis of (1-&gt;4)-beta-linkages between N-acetylmuramic acid and N-acetyl-D-glucosamine residues in a peptidoglycan and between N-acetyl-D-glucosamine residues in chitodextrins.</text>
        <dbReference type="EC" id="3.2.1.17"/>
    </reaction>
</comment>
<evidence type="ECO:0000256" key="8">
    <source>
        <dbReference type="SAM" id="SignalP"/>
    </source>
</evidence>
<dbReference type="PRINTS" id="PR00137">
    <property type="entry name" value="LYSOZYME"/>
</dbReference>
<dbReference type="EC" id="3.2.1.17" evidence="3"/>
<dbReference type="Gene3D" id="1.10.530.10">
    <property type="match status" value="1"/>
</dbReference>
<dbReference type="FunFam" id="1.10.530.10:FF:000001">
    <property type="entry name" value="Lysozyme C"/>
    <property type="match status" value="1"/>
</dbReference>
<keyword evidence="4" id="KW-0081">Bacteriolytic enzyme</keyword>
<dbReference type="GO" id="GO:0003796">
    <property type="term" value="F:lysozyme activity"/>
    <property type="evidence" value="ECO:0007669"/>
    <property type="project" value="UniProtKB-EC"/>
</dbReference>
<dbReference type="CDD" id="cd16899">
    <property type="entry name" value="LYZ_C_invert"/>
    <property type="match status" value="1"/>
</dbReference>
<dbReference type="EMBL" id="AK416888">
    <property type="protein sequence ID" value="BAN20103.1"/>
    <property type="molecule type" value="mRNA"/>
</dbReference>
<sequence length="140" mass="15707">MRTLLILALVAFIGAAVEGKKFSQCALVKELLKHGIPKNEMANWICLIEHESGYNTKATHRNTDGSIDYGLFQINNRYWCNSSGGPGKDCHVTCAALLSDNINASVQCAKLIKRRQGWRAWYGWINHCNGKKLPNVNHCY</sequence>
<dbReference type="GO" id="GO:0031640">
    <property type="term" value="P:killing of cells of another organism"/>
    <property type="evidence" value="ECO:0007669"/>
    <property type="project" value="UniProtKB-KW"/>
</dbReference>
<comment type="similarity">
    <text evidence="2 7">Belongs to the glycosyl hydrolase 22 family.</text>
</comment>
<dbReference type="InterPro" id="IPR001916">
    <property type="entry name" value="Glyco_hydro_22"/>
</dbReference>
<dbReference type="AlphaFoldDB" id="R4WCI1"/>
<keyword evidence="4" id="KW-0929">Antimicrobial</keyword>
<dbReference type="SUPFAM" id="SSF53955">
    <property type="entry name" value="Lysozyme-like"/>
    <property type="match status" value="1"/>
</dbReference>
<dbReference type="Pfam" id="PF00062">
    <property type="entry name" value="Lys"/>
    <property type="match status" value="1"/>
</dbReference>
<evidence type="ECO:0000256" key="2">
    <source>
        <dbReference type="ARBA" id="ARBA00010859"/>
    </source>
</evidence>
<evidence type="ECO:0000256" key="3">
    <source>
        <dbReference type="ARBA" id="ARBA00012732"/>
    </source>
</evidence>
<evidence type="ECO:0000259" key="9">
    <source>
        <dbReference type="PROSITE" id="PS00128"/>
    </source>
</evidence>
<accession>R4WCI1</accession>
<dbReference type="InterPro" id="IPR000974">
    <property type="entry name" value="Glyco_hydro_22_lys"/>
</dbReference>
<evidence type="ECO:0000256" key="6">
    <source>
        <dbReference type="ARBA" id="ARBA00023295"/>
    </source>
</evidence>
<dbReference type="SMART" id="SM00263">
    <property type="entry name" value="LYZ1"/>
    <property type="match status" value="1"/>
</dbReference>
<organism evidence="10">
    <name type="scientific">Riptortus pedestris</name>
    <name type="common">Bean bug</name>
    <dbReference type="NCBI Taxonomy" id="329032"/>
    <lineage>
        <taxon>Eukaryota</taxon>
        <taxon>Metazoa</taxon>
        <taxon>Ecdysozoa</taxon>
        <taxon>Arthropoda</taxon>
        <taxon>Hexapoda</taxon>
        <taxon>Insecta</taxon>
        <taxon>Pterygota</taxon>
        <taxon>Neoptera</taxon>
        <taxon>Paraneoptera</taxon>
        <taxon>Hemiptera</taxon>
        <taxon>Heteroptera</taxon>
        <taxon>Panheteroptera</taxon>
        <taxon>Pentatomomorpha</taxon>
        <taxon>Coreoidea</taxon>
        <taxon>Alydidae</taxon>
        <taxon>Riptortus</taxon>
    </lineage>
</organism>
<feature type="domain" description="Glycosyl hydrolases family 22 (GH22)" evidence="9">
    <location>
        <begin position="90"/>
        <end position="108"/>
    </location>
</feature>
<dbReference type="PROSITE" id="PS51348">
    <property type="entry name" value="GLYCOSYL_HYDROL_F22_2"/>
    <property type="match status" value="1"/>
</dbReference>
<keyword evidence="6" id="KW-0378">Hydrolase</keyword>
<dbReference type="PROSITE" id="PS00128">
    <property type="entry name" value="GLYCOSYL_HYDROL_F22_1"/>
    <property type="match status" value="1"/>
</dbReference>
<dbReference type="InterPro" id="IPR019799">
    <property type="entry name" value="Glyco_hydro_22_CS"/>
</dbReference>
<dbReference type="PANTHER" id="PTHR11407:SF63">
    <property type="entry name" value="LYSOZYME C"/>
    <property type="match status" value="1"/>
</dbReference>
<evidence type="ECO:0000256" key="1">
    <source>
        <dbReference type="ARBA" id="ARBA00000632"/>
    </source>
</evidence>
<evidence type="ECO:0000313" key="10">
    <source>
        <dbReference type="EMBL" id="BAN20103.1"/>
    </source>
</evidence>
<protein>
    <recommendedName>
        <fullName evidence="3">lysozyme</fullName>
        <ecNumber evidence="3">3.2.1.17</ecNumber>
    </recommendedName>
</protein>
<proteinExistence type="evidence at transcript level"/>
<evidence type="ECO:0000256" key="7">
    <source>
        <dbReference type="RuleBase" id="RU004440"/>
    </source>
</evidence>
<name>R4WCI1_RIPPE</name>
<keyword evidence="5" id="KW-1015">Disulfide bond</keyword>
<reference evidence="10" key="1">
    <citation type="journal article" date="2013" name="PLoS ONE">
        <title>Gene expression in gut symbiotic organ of stinkbug affected by extracellular bacterial symbiont.</title>
        <authorList>
            <person name="Futahashi R."/>
            <person name="Tanaka K."/>
            <person name="Tanahashi M."/>
            <person name="Nikoh N."/>
            <person name="Kikuchi Y."/>
            <person name="Lee B.L."/>
            <person name="Fukatsu T."/>
        </authorList>
    </citation>
    <scope>NUCLEOTIDE SEQUENCE</scope>
    <source>
        <tissue evidence="10">Midgut</tissue>
    </source>
</reference>
<keyword evidence="6" id="KW-0326">Glycosidase</keyword>
<feature type="chain" id="PRO_5004380691" description="lysozyme" evidence="8">
    <location>
        <begin position="20"/>
        <end position="140"/>
    </location>
</feature>
<feature type="signal peptide" evidence="8">
    <location>
        <begin position="1"/>
        <end position="19"/>
    </location>
</feature>
<keyword evidence="8" id="KW-0732">Signal</keyword>